<gene>
    <name evidence="12" type="primary">ORF38</name>
    <name evidence="12" type="ORF">AOT99_gpORF38</name>
</gene>
<comment type="function">
    <text evidence="11">Plays an important role in the cytoplasmic envelopment of tegument proteins and capsids during the assembly and egress processes. Participates also in viral entry at the fusion step probably by regulating the core fusion machinery.</text>
</comment>
<name>A0A0X9WR23_9GAMA</name>
<evidence type="ECO:0000256" key="5">
    <source>
        <dbReference type="ARBA" id="ARBA00022812"/>
    </source>
</evidence>
<comment type="PTM">
    <text evidence="11">Myristoylation and palmitoylation (probably on one or more of the nearby cysteines at the N-terminus) enable membrane-binding and Golgi apparatus-specific targeting and are essential for efficient packaging.</text>
</comment>
<keyword evidence="8 11" id="KW-0472">Membrane</keyword>
<reference evidence="12 13" key="1">
    <citation type="journal article" date="2016" name="MSphere">
        <title>Isolation and Characterization of a Novel Gammaherpesvirus from a Microbat Cell Line.</title>
        <authorList>
            <person name="Shabman R.S."/>
            <person name="Shrivastava S."/>
            <person name="Tsibane T."/>
            <person name="Attie O."/>
            <person name="Jayaprakash A."/>
            <person name="Mire C.E."/>
            <person name="Dilley K.E."/>
            <person name="Puri V."/>
            <person name="Stockwell T.B."/>
            <person name="Geisbert T.W."/>
            <person name="Sachidanandam R."/>
            <person name="Basler C.F."/>
        </authorList>
    </citation>
    <scope>NUCLEOTIDE SEQUENCE [LARGE SCALE GENOMIC DNA]</scope>
    <source>
        <strain evidence="12 13">My-HV8/Myotis velifer incautus/USA/FCGHV/2011</strain>
    </source>
</reference>
<dbReference type="EMBL" id="KU220026">
    <property type="protein sequence ID" value="AMA67394.1"/>
    <property type="molecule type" value="Genomic_DNA"/>
</dbReference>
<evidence type="ECO:0000256" key="6">
    <source>
        <dbReference type="ARBA" id="ARBA00022844"/>
    </source>
</evidence>
<evidence type="ECO:0000313" key="13">
    <source>
        <dbReference type="Proteomes" id="UP000207650"/>
    </source>
</evidence>
<dbReference type="GO" id="GO:0019033">
    <property type="term" value="C:viral tegument"/>
    <property type="evidence" value="ECO:0007669"/>
    <property type="project" value="UniProtKB-SubCell"/>
</dbReference>
<keyword evidence="13" id="KW-1185">Reference proteome</keyword>
<dbReference type="GO" id="GO:0020002">
    <property type="term" value="C:host cell plasma membrane"/>
    <property type="evidence" value="ECO:0007669"/>
    <property type="project" value="UniProtKB-SubCell"/>
</dbReference>
<keyword evidence="7 11" id="KW-1043">Host membrane</keyword>
<feature type="lipid moiety-binding region" description="N-myristoyl glycine; by host" evidence="11">
    <location>
        <position position="2"/>
    </location>
</feature>
<sequence length="63" mass="7297">MGIILSICRRGSNTIRTTDGDVINVTEEFEEFEENDDFSAENVILDVKRNPKSPARYKRKSYK</sequence>
<dbReference type="GO" id="GO:0055036">
    <property type="term" value="C:virion membrane"/>
    <property type="evidence" value="ECO:0007669"/>
    <property type="project" value="UniProtKB-SubCell"/>
</dbReference>
<comment type="similarity">
    <text evidence="11">Belongs to the herpesviridae cytoplasmic envelopment protein 3 family.</text>
</comment>
<comment type="PTM">
    <text evidence="11">Phosphorylated. Phosphorylation does not seem to be required for recycling to the host Golgi apparatus. Packaging is selective for underphosphorylated forms.</text>
</comment>
<dbReference type="Pfam" id="PF10813">
    <property type="entry name" value="Herpesvir_UL11"/>
    <property type="match status" value="1"/>
</dbReference>
<evidence type="ECO:0000256" key="10">
    <source>
        <dbReference type="ARBA" id="ARBA00023288"/>
    </source>
</evidence>
<feature type="initiator methionine" description="Removed; by host" evidence="11">
    <location>
        <position position="1"/>
    </location>
</feature>
<dbReference type="Proteomes" id="UP000207650">
    <property type="component" value="Segment"/>
</dbReference>
<dbReference type="GO" id="GO:0046760">
    <property type="term" value="P:viral budding from Golgi membrane"/>
    <property type="evidence" value="ECO:0007669"/>
    <property type="project" value="UniProtKB-UniRule"/>
</dbReference>
<keyword evidence="4 11" id="KW-0519">Myristate</keyword>
<keyword evidence="6 11" id="KW-0946">Virion</keyword>
<evidence type="ECO:0000313" key="12">
    <source>
        <dbReference type="EMBL" id="AMA67394.1"/>
    </source>
</evidence>
<protein>
    <recommendedName>
        <fullName evidence="11">Cytoplasmic envelopment protein 3</fullName>
    </recommendedName>
</protein>
<comment type="subunit">
    <text evidence="11">Interacts with BGLF2; this interaction is essential for the proper localization of each protein to the assembly complex and thus for the production of infectious virus.</text>
</comment>
<accession>A0A0X9WR23</accession>
<evidence type="ECO:0000256" key="7">
    <source>
        <dbReference type="ARBA" id="ARBA00022870"/>
    </source>
</evidence>
<dbReference type="GO" id="GO:0044178">
    <property type="term" value="C:host cell Golgi membrane"/>
    <property type="evidence" value="ECO:0007669"/>
    <property type="project" value="UniProtKB-SubCell"/>
</dbReference>
<evidence type="ECO:0000256" key="4">
    <source>
        <dbReference type="ARBA" id="ARBA00022707"/>
    </source>
</evidence>
<evidence type="ECO:0000256" key="3">
    <source>
        <dbReference type="ARBA" id="ARBA00022580"/>
    </source>
</evidence>
<keyword evidence="5 11" id="KW-1040">Host Golgi apparatus</keyword>
<organism evidence="12 13">
    <name type="scientific">Vespertilionid gammaherpesvirus 1</name>
    <dbReference type="NCBI Taxonomy" id="2560830"/>
    <lineage>
        <taxon>Viruses</taxon>
        <taxon>Duplodnaviria</taxon>
        <taxon>Heunggongvirae</taxon>
        <taxon>Peploviricota</taxon>
        <taxon>Herviviricetes</taxon>
        <taxon>Herpesvirales</taxon>
        <taxon>Orthoherpesviridae</taxon>
        <taxon>Gammaherpesvirinae</taxon>
        <taxon>Percavirus</taxon>
        <taxon>Percavirus vespertilionidgamma1</taxon>
    </lineage>
</organism>
<dbReference type="KEGG" id="vg:26836956"/>
<evidence type="ECO:0000256" key="11">
    <source>
        <dbReference type="HAMAP-Rule" id="MF_04042"/>
    </source>
</evidence>
<keyword evidence="9 11" id="KW-0564">Palmitate</keyword>
<keyword evidence="10 11" id="KW-0449">Lipoprotein</keyword>
<evidence type="ECO:0000256" key="1">
    <source>
        <dbReference type="ARBA" id="ARBA00022511"/>
    </source>
</evidence>
<keyword evidence="2 11" id="KW-0597">Phosphoprotein</keyword>
<keyword evidence="3 11" id="KW-0920">Virion tegument</keyword>
<proteinExistence type="inferred from homology"/>
<evidence type="ECO:0000256" key="8">
    <source>
        <dbReference type="ARBA" id="ARBA00023136"/>
    </source>
</evidence>
<keyword evidence="1 11" id="KW-1032">Host cell membrane</keyword>
<comment type="subcellular location">
    <subcellularLocation>
        <location evidence="11">Virion tegument</location>
    </subcellularLocation>
    <subcellularLocation>
        <location evidence="11">Virion membrane</location>
        <topology evidence="11">Lipid-anchor</topology>
    </subcellularLocation>
    <subcellularLocation>
        <location evidence="11">Host cell membrane</location>
        <topology evidence="11">Lipid-anchor</topology>
        <orientation evidence="11">Cytoplasmic side</orientation>
    </subcellularLocation>
    <subcellularLocation>
        <location evidence="11">Host Golgi apparatus membrane</location>
        <topology evidence="11">Lipid-anchor</topology>
        <orientation evidence="11">Cytoplasmic side</orientation>
    </subcellularLocation>
    <text evidence="11">Virion membrane-associated tegument protein. Associates with host membrane lipids rafts. During virion morphogenesis, this protein probably accumulates in the endosomes and trans-Golgi where secondary envelopment occurs. It is probably transported to the cell surface from where it is endocytosed and directed to the trans-Golgi network (TGN).</text>
</comment>
<evidence type="ECO:0000256" key="2">
    <source>
        <dbReference type="ARBA" id="ARBA00022553"/>
    </source>
</evidence>
<evidence type="ECO:0000256" key="9">
    <source>
        <dbReference type="ARBA" id="ARBA00023139"/>
    </source>
</evidence>
<dbReference type="HAMAP" id="MF_04042">
    <property type="entry name" value="HSV_CEP3_gammahv"/>
    <property type="match status" value="1"/>
</dbReference>
<dbReference type="InterPro" id="IPR024360">
    <property type="entry name" value="Herpesvirus_CEP3"/>
</dbReference>